<evidence type="ECO:0000313" key="1">
    <source>
        <dbReference type="EMBL" id="PTL71389.1"/>
    </source>
</evidence>
<reference evidence="1 2" key="1">
    <citation type="submission" date="2018-03" db="EMBL/GenBank/DDBJ databases">
        <title>Bacteriophage NCPPB3778 and a type I-E CRISPR drive the evolution of the US Biological Select Agent, Rathayibacter toxicus.</title>
        <authorList>
            <person name="Davis E.W.II."/>
            <person name="Tabima J.F."/>
            <person name="Weisberg A.J."/>
            <person name="Dantas Lopes L."/>
            <person name="Wiseman M.S."/>
            <person name="Wiseman M.S."/>
            <person name="Pupko T."/>
            <person name="Belcher M.S."/>
            <person name="Sechler A.J."/>
            <person name="Tancos M.A."/>
            <person name="Schroeder B.K."/>
            <person name="Murray T.D."/>
            <person name="Luster D.G."/>
            <person name="Schneider W.L."/>
            <person name="Rogers E."/>
            <person name="Andreote F.D."/>
            <person name="Grunwald N.J."/>
            <person name="Putnam M.L."/>
            <person name="Chang J.H."/>
        </authorList>
    </citation>
    <scope>NUCLEOTIDE SEQUENCE [LARGE SCALE GENOMIC DNA]</scope>
    <source>
        <strain evidence="1 2">DSM 15933</strain>
    </source>
</reference>
<organism evidence="1 2">
    <name type="scientific">Rathayibacter caricis DSM 15933</name>
    <dbReference type="NCBI Taxonomy" id="1328867"/>
    <lineage>
        <taxon>Bacteria</taxon>
        <taxon>Bacillati</taxon>
        <taxon>Actinomycetota</taxon>
        <taxon>Actinomycetes</taxon>
        <taxon>Micrococcales</taxon>
        <taxon>Microbacteriaceae</taxon>
        <taxon>Rathayibacter</taxon>
    </lineage>
</organism>
<dbReference type="AlphaFoldDB" id="A0A2T4UPE2"/>
<accession>A0A2T4UPE2</accession>
<name>A0A2T4UPE2_9MICO</name>
<keyword evidence="2" id="KW-1185">Reference proteome</keyword>
<gene>
    <name evidence="1" type="ORF">C1I63_18825</name>
</gene>
<dbReference type="EMBL" id="PZPL01000002">
    <property type="protein sequence ID" value="PTL71389.1"/>
    <property type="molecule type" value="Genomic_DNA"/>
</dbReference>
<protein>
    <submittedName>
        <fullName evidence="1">Uncharacterized protein</fullName>
    </submittedName>
</protein>
<proteinExistence type="predicted"/>
<sequence length="61" mass="6473">MFASWDLAGDVAARLNCSEVDALAGLLRAAGRGEAANLWIAEHATDDDEGDAYHTPEGTQR</sequence>
<evidence type="ECO:0000313" key="2">
    <source>
        <dbReference type="Proteomes" id="UP000241085"/>
    </source>
</evidence>
<comment type="caution">
    <text evidence="1">The sequence shown here is derived from an EMBL/GenBank/DDBJ whole genome shotgun (WGS) entry which is preliminary data.</text>
</comment>
<dbReference type="Proteomes" id="UP000241085">
    <property type="component" value="Unassembled WGS sequence"/>
</dbReference>